<dbReference type="OrthoDB" id="9801699at2"/>
<accession>A0A2T1HRE0</accession>
<dbReference type="Gene3D" id="1.10.10.1100">
    <property type="entry name" value="BFD-like [2Fe-2S]-binding domain"/>
    <property type="match status" value="1"/>
</dbReference>
<evidence type="ECO:0000259" key="3">
    <source>
        <dbReference type="Pfam" id="PF17806"/>
    </source>
</evidence>
<dbReference type="InterPro" id="IPR041854">
    <property type="entry name" value="BFD-like_2Fe2S-bd_dom_sf"/>
</dbReference>
<dbReference type="Gene3D" id="3.50.50.60">
    <property type="entry name" value="FAD/NAD(P)-binding domain"/>
    <property type="match status" value="2"/>
</dbReference>
<evidence type="ECO:0000259" key="2">
    <source>
        <dbReference type="Pfam" id="PF07992"/>
    </source>
</evidence>
<dbReference type="PRINTS" id="PR00411">
    <property type="entry name" value="PNDRDTASEI"/>
</dbReference>
<dbReference type="InterPro" id="IPR036188">
    <property type="entry name" value="FAD/NAD-bd_sf"/>
</dbReference>
<dbReference type="CDD" id="cd19946">
    <property type="entry name" value="GlpA-like_Fer2_BFD-like"/>
    <property type="match status" value="1"/>
</dbReference>
<keyword evidence="1" id="KW-0560">Oxidoreductase</keyword>
<gene>
    <name evidence="4" type="ORF">SLNSH_15245</name>
</gene>
<organism evidence="4 5">
    <name type="scientific">Alsobacter soli</name>
    <dbReference type="NCBI Taxonomy" id="2109933"/>
    <lineage>
        <taxon>Bacteria</taxon>
        <taxon>Pseudomonadati</taxon>
        <taxon>Pseudomonadota</taxon>
        <taxon>Alphaproteobacteria</taxon>
        <taxon>Hyphomicrobiales</taxon>
        <taxon>Alsobacteraceae</taxon>
        <taxon>Alsobacter</taxon>
    </lineage>
</organism>
<dbReference type="AlphaFoldDB" id="A0A2T1HRE0"/>
<dbReference type="PRINTS" id="PR00368">
    <property type="entry name" value="FADPNR"/>
</dbReference>
<dbReference type="SUPFAM" id="SSF51905">
    <property type="entry name" value="FAD/NAD(P)-binding domain"/>
    <property type="match status" value="1"/>
</dbReference>
<dbReference type="Pfam" id="PF17806">
    <property type="entry name" value="SO_alpha_A3"/>
    <property type="match status" value="1"/>
</dbReference>
<dbReference type="InterPro" id="IPR023753">
    <property type="entry name" value="FAD/NAD-binding_dom"/>
</dbReference>
<evidence type="ECO:0000313" key="4">
    <source>
        <dbReference type="EMBL" id="PSC04203.1"/>
    </source>
</evidence>
<feature type="domain" description="SoxA A3" evidence="3">
    <location>
        <begin position="433"/>
        <end position="494"/>
    </location>
</feature>
<evidence type="ECO:0000256" key="1">
    <source>
        <dbReference type="ARBA" id="ARBA00023002"/>
    </source>
</evidence>
<comment type="caution">
    <text evidence="4">The sequence shown here is derived from an EMBL/GenBank/DDBJ whole genome shotgun (WGS) entry which is preliminary data.</text>
</comment>
<dbReference type="EMBL" id="PVZS01000016">
    <property type="protein sequence ID" value="PSC04203.1"/>
    <property type="molecule type" value="Genomic_DNA"/>
</dbReference>
<proteinExistence type="predicted"/>
<evidence type="ECO:0000313" key="5">
    <source>
        <dbReference type="Proteomes" id="UP000239772"/>
    </source>
</evidence>
<dbReference type="RefSeq" id="WP_106337920.1">
    <property type="nucleotide sequence ID" value="NZ_PVZS01000016.1"/>
</dbReference>
<dbReference type="InterPro" id="IPR041117">
    <property type="entry name" value="SoxA_A3"/>
</dbReference>
<feature type="domain" description="FAD/NAD(P)-binding" evidence="2">
    <location>
        <begin position="24"/>
        <end position="332"/>
    </location>
</feature>
<reference evidence="5" key="1">
    <citation type="submission" date="2018-03" db="EMBL/GenBank/DDBJ databases">
        <authorList>
            <person name="Sun L."/>
            <person name="Liu H."/>
            <person name="Chen W."/>
            <person name="Huang K."/>
            <person name="Liu W."/>
            <person name="Gao X."/>
        </authorList>
    </citation>
    <scope>NUCLEOTIDE SEQUENCE [LARGE SCALE GENOMIC DNA]</scope>
    <source>
        <strain evidence="5">SH9</strain>
    </source>
</reference>
<protein>
    <submittedName>
        <fullName evidence="4">BFD/(2Fe-2S)-binding domain-containing protein</fullName>
    </submittedName>
</protein>
<dbReference type="PANTHER" id="PTHR42949">
    <property type="entry name" value="ANAEROBIC GLYCEROL-3-PHOSPHATE DEHYDROGENASE SUBUNIT B"/>
    <property type="match status" value="1"/>
</dbReference>
<sequence>MPSADAYDPKSVAGKTVEPSERAQVLVIGAGRAGLTAALAAAQSGLSAVVVDENPVSYATMGEDVPLHYGQGMSAASRNGNAAMEAFVASEPLIEQAFESGVDLRLRTACWGLYSPGPGAAWLPGTVAGLTDGERSWLIGAEHVIVAAGRRDIGLAFPGWDKPGVMGATAARMLAARYGALEPRRVVLLGTTAEALEAALAIQAAGGEVVAVVEQATAPVGPADLVAAVVEGGAELLLGHVVREVLGASVEAALVSAVDVDGRAVGEERRIPCDGVVLGVGAVPVIDLLDALGCATAFQPERGGYAPVVGPDQRTSIRNVFAVGDCAGIWAAKSRDLAVADAEARRAVAAILGDRGGAGVEAAPHAVIPEAPAYDIEAYRLGWVRASVVEARGEPPVCQCEDVTARELVEVRPPRYLGWTQERRNDRSLRALLGEGLPHPDQVKRLTRAGMGPCQGRRCREQVACLLALQSGERLANVPLASHRAPVRPIPLASAGQLPEAPAQAEHWDSWFGMHAQWTPFWETPARYTVATGRGSGPVASE</sequence>
<dbReference type="PANTHER" id="PTHR42949:SF3">
    <property type="entry name" value="ANAEROBIC GLYCEROL-3-PHOSPHATE DEHYDROGENASE SUBUNIT B"/>
    <property type="match status" value="1"/>
</dbReference>
<keyword evidence="5" id="KW-1185">Reference proteome</keyword>
<dbReference type="InterPro" id="IPR051691">
    <property type="entry name" value="Metab_Enz_Cyan_OpOx_G3PDH"/>
</dbReference>
<dbReference type="Pfam" id="PF07992">
    <property type="entry name" value="Pyr_redox_2"/>
    <property type="match status" value="1"/>
</dbReference>
<dbReference type="Proteomes" id="UP000239772">
    <property type="component" value="Unassembled WGS sequence"/>
</dbReference>
<dbReference type="GO" id="GO:0016491">
    <property type="term" value="F:oxidoreductase activity"/>
    <property type="evidence" value="ECO:0007669"/>
    <property type="project" value="UniProtKB-KW"/>
</dbReference>
<name>A0A2T1HRE0_9HYPH</name>